<dbReference type="EnsemblPlants" id="AVESA.00010b.r2.4AG0653840.1">
    <property type="protein sequence ID" value="AVESA.00010b.r2.4AG0653840.1.CDS"/>
    <property type="gene ID" value="AVESA.00010b.r2.4AG0653840"/>
</dbReference>
<keyword evidence="2" id="KW-1185">Reference proteome</keyword>
<evidence type="ECO:0000313" key="1">
    <source>
        <dbReference type="EnsemblPlants" id="AVESA.00010b.r2.4AG0653840.1.CDS"/>
    </source>
</evidence>
<accession>A0ACD5WQG0</accession>
<reference evidence="1" key="1">
    <citation type="submission" date="2021-05" db="EMBL/GenBank/DDBJ databases">
        <authorList>
            <person name="Scholz U."/>
            <person name="Mascher M."/>
            <person name="Fiebig A."/>
        </authorList>
    </citation>
    <scope>NUCLEOTIDE SEQUENCE [LARGE SCALE GENOMIC DNA]</scope>
</reference>
<reference evidence="1" key="2">
    <citation type="submission" date="2025-09" db="UniProtKB">
        <authorList>
            <consortium name="EnsemblPlants"/>
        </authorList>
    </citation>
    <scope>IDENTIFICATION</scope>
</reference>
<evidence type="ECO:0000313" key="2">
    <source>
        <dbReference type="Proteomes" id="UP001732700"/>
    </source>
</evidence>
<proteinExistence type="predicted"/>
<protein>
    <submittedName>
        <fullName evidence="1">Uncharacterized protein</fullName>
    </submittedName>
</protein>
<organism evidence="1 2">
    <name type="scientific">Avena sativa</name>
    <name type="common">Oat</name>
    <dbReference type="NCBI Taxonomy" id="4498"/>
    <lineage>
        <taxon>Eukaryota</taxon>
        <taxon>Viridiplantae</taxon>
        <taxon>Streptophyta</taxon>
        <taxon>Embryophyta</taxon>
        <taxon>Tracheophyta</taxon>
        <taxon>Spermatophyta</taxon>
        <taxon>Magnoliopsida</taxon>
        <taxon>Liliopsida</taxon>
        <taxon>Poales</taxon>
        <taxon>Poaceae</taxon>
        <taxon>BOP clade</taxon>
        <taxon>Pooideae</taxon>
        <taxon>Poodae</taxon>
        <taxon>Poeae</taxon>
        <taxon>Poeae Chloroplast Group 1 (Aveneae type)</taxon>
        <taxon>Aveninae</taxon>
        <taxon>Avena</taxon>
    </lineage>
</organism>
<name>A0ACD5WQG0_AVESA</name>
<dbReference type="Proteomes" id="UP001732700">
    <property type="component" value="Chromosome 4A"/>
</dbReference>
<sequence>MMIALRCKQTSYTYNNKHPYWPIKEEKTTPQLQPNSYPFSISSYPQARSYGAMSHTRLLYLQAHQNHAKFQDNHTSILKKEAAVGTTQPRQKQVKFQDNHASVIKKDDGNQDVDTVASDFIKRKHMSWGLQKSTTMYPAS</sequence>